<dbReference type="EMBL" id="CP010904">
    <property type="protein sequence ID" value="AKJ65125.1"/>
    <property type="molecule type" value="Genomic_DNA"/>
</dbReference>
<keyword evidence="3" id="KW-0812">Transmembrane</keyword>
<reference evidence="5" key="1">
    <citation type="submission" date="2015-02" db="EMBL/GenBank/DDBJ databases">
        <title>Description and complete genome sequence of the first cultured representative of the subdivision 5 of the Verrucomicrobia phylum.</title>
        <authorList>
            <person name="Spring S."/>
            <person name="Bunk B."/>
            <person name="Sproer C."/>
            <person name="Klenk H.-P."/>
        </authorList>
    </citation>
    <scope>NUCLEOTIDE SEQUENCE [LARGE SCALE GENOMIC DNA]</scope>
    <source>
        <strain evidence="5">L21-Fru-AB</strain>
    </source>
</reference>
<dbReference type="InterPro" id="IPR012902">
    <property type="entry name" value="N_methyl_site"/>
</dbReference>
<dbReference type="InterPro" id="IPR000983">
    <property type="entry name" value="Bac_GSPG_pilin"/>
</dbReference>
<dbReference type="InterPro" id="IPR045584">
    <property type="entry name" value="Pilin-like"/>
</dbReference>
<dbReference type="NCBIfam" id="TIGR02532">
    <property type="entry name" value="IV_pilin_GFxxxE"/>
    <property type="match status" value="1"/>
</dbReference>
<dbReference type="Gene3D" id="3.30.700.10">
    <property type="entry name" value="Glycoprotein, Type 4 Pilin"/>
    <property type="match status" value="1"/>
</dbReference>
<feature type="transmembrane region" description="Helical" evidence="3">
    <location>
        <begin position="12"/>
        <end position="33"/>
    </location>
</feature>
<keyword evidence="3" id="KW-0472">Membrane</keyword>
<keyword evidence="1" id="KW-0488">Methylation</keyword>
<evidence type="ECO:0000256" key="3">
    <source>
        <dbReference type="SAM" id="Phobius"/>
    </source>
</evidence>
<dbReference type="GO" id="GO:0015628">
    <property type="term" value="P:protein secretion by the type II secretion system"/>
    <property type="evidence" value="ECO:0007669"/>
    <property type="project" value="InterPro"/>
</dbReference>
<feature type="region of interest" description="Disordered" evidence="2">
    <location>
        <begin position="154"/>
        <end position="179"/>
    </location>
</feature>
<dbReference type="Pfam" id="PF07963">
    <property type="entry name" value="N_methyl"/>
    <property type="match status" value="1"/>
</dbReference>
<keyword evidence="5" id="KW-1185">Reference proteome</keyword>
<dbReference type="AlphaFoldDB" id="A0A0G3EK07"/>
<dbReference type="STRING" id="1307763.L21SP4_01889"/>
<name>A0A0G3EK07_9BACT</name>
<gene>
    <name evidence="4" type="primary">xcpT_2</name>
    <name evidence="4" type="ORF">L21SP4_01889</name>
</gene>
<keyword evidence="3" id="KW-1133">Transmembrane helix</keyword>
<dbReference type="OrthoDB" id="196092at2"/>
<dbReference type="SUPFAM" id="SSF54523">
    <property type="entry name" value="Pili subunits"/>
    <property type="match status" value="1"/>
</dbReference>
<evidence type="ECO:0000256" key="2">
    <source>
        <dbReference type="SAM" id="MobiDB-lite"/>
    </source>
</evidence>
<accession>A0A0G3EK07</accession>
<evidence type="ECO:0000313" key="5">
    <source>
        <dbReference type="Proteomes" id="UP000035268"/>
    </source>
</evidence>
<evidence type="ECO:0000313" key="4">
    <source>
        <dbReference type="EMBL" id="AKJ65125.1"/>
    </source>
</evidence>
<reference evidence="4 5" key="2">
    <citation type="journal article" date="2016" name="ISME J.">
        <title>Characterization of the first cultured representative of Verrucomicrobia subdivision 5 indicates the proposal of a novel phylum.</title>
        <authorList>
            <person name="Spring S."/>
            <person name="Bunk B."/>
            <person name="Sproer C."/>
            <person name="Schumann P."/>
            <person name="Rohde M."/>
            <person name="Tindall B.J."/>
            <person name="Klenk H.P."/>
        </authorList>
    </citation>
    <scope>NUCLEOTIDE SEQUENCE [LARGE SCALE GENOMIC DNA]</scope>
    <source>
        <strain evidence="4 5">L21-Fru-AB</strain>
    </source>
</reference>
<dbReference type="GO" id="GO:0015627">
    <property type="term" value="C:type II protein secretion system complex"/>
    <property type="evidence" value="ECO:0007669"/>
    <property type="project" value="InterPro"/>
</dbReference>
<proteinExistence type="predicted"/>
<protein>
    <submittedName>
        <fullName evidence="4">PilD-dependent protein PddA</fullName>
    </submittedName>
</protein>
<dbReference type="PANTHER" id="PTHR30093">
    <property type="entry name" value="GENERAL SECRETION PATHWAY PROTEIN G"/>
    <property type="match status" value="1"/>
</dbReference>
<dbReference type="RefSeq" id="WP_052882390.1">
    <property type="nucleotide sequence ID" value="NZ_CP010904.1"/>
</dbReference>
<sequence>MMEEQSKKRRDGFTLIELLTVIGIIAILMAIVVPGVSKVKENAQKAKARTEIKSIEMAVKAYESEYGKYPNQTGASDGTFSTDEQLVNILRADDDADLSEDNPRRIVFLEVGEKSLDDGDFVDPWGEEYQVAYDGNYDNEITAGPSVNLKGRSVAVWSSGPNQNDQGGGDNTDDLNSWD</sequence>
<dbReference type="KEGG" id="vbl:L21SP4_01889"/>
<evidence type="ECO:0000256" key="1">
    <source>
        <dbReference type="ARBA" id="ARBA00022481"/>
    </source>
</evidence>
<dbReference type="PRINTS" id="PR00813">
    <property type="entry name" value="BCTERIALGSPG"/>
</dbReference>
<organism evidence="4 5">
    <name type="scientific">Kiritimatiella glycovorans</name>
    <dbReference type="NCBI Taxonomy" id="1307763"/>
    <lineage>
        <taxon>Bacteria</taxon>
        <taxon>Pseudomonadati</taxon>
        <taxon>Kiritimatiellota</taxon>
        <taxon>Kiritimatiellia</taxon>
        <taxon>Kiritimatiellales</taxon>
        <taxon>Kiritimatiellaceae</taxon>
        <taxon>Kiritimatiella</taxon>
    </lineage>
</organism>
<dbReference type="Proteomes" id="UP000035268">
    <property type="component" value="Chromosome"/>
</dbReference>